<dbReference type="Pfam" id="PF02913">
    <property type="entry name" value="FAD-oxidase_C"/>
    <property type="match status" value="1"/>
</dbReference>
<dbReference type="PROSITE" id="PS51387">
    <property type="entry name" value="FAD_PCMH"/>
    <property type="match status" value="1"/>
</dbReference>
<dbReference type="Gene3D" id="3.30.70.2740">
    <property type="match status" value="1"/>
</dbReference>
<comment type="similarity">
    <text evidence="3">Belongs to the FAD-binding oxidoreductase/transferase type 4 family.</text>
</comment>
<dbReference type="PANTHER" id="PTHR11748:SF111">
    <property type="entry name" value="D-LACTATE DEHYDROGENASE, MITOCHONDRIAL-RELATED"/>
    <property type="match status" value="1"/>
</dbReference>
<dbReference type="InterPro" id="IPR017900">
    <property type="entry name" value="4Fe4S_Fe_S_CS"/>
</dbReference>
<dbReference type="SUPFAM" id="SSF56176">
    <property type="entry name" value="FAD-binding/transporter-associated domain-like"/>
    <property type="match status" value="1"/>
</dbReference>
<dbReference type="InterPro" id="IPR004113">
    <property type="entry name" value="FAD-bd_oxidored_4_C"/>
</dbReference>
<name>A0A381R807_9ZZZZ</name>
<dbReference type="SUPFAM" id="SSF55103">
    <property type="entry name" value="FAD-linked oxidases, C-terminal domain"/>
    <property type="match status" value="1"/>
</dbReference>
<feature type="domain" description="4Fe-4S ferredoxin-type" evidence="10">
    <location>
        <begin position="521"/>
        <end position="552"/>
    </location>
</feature>
<dbReference type="InterPro" id="IPR017896">
    <property type="entry name" value="4Fe4S_Fe-S-bd"/>
</dbReference>
<dbReference type="GO" id="GO:0051536">
    <property type="term" value="F:iron-sulfur cluster binding"/>
    <property type="evidence" value="ECO:0007669"/>
    <property type="project" value="InterPro"/>
</dbReference>
<feature type="domain" description="FAD-binding PCMH-type" evidence="11">
    <location>
        <begin position="29"/>
        <end position="257"/>
    </location>
</feature>
<dbReference type="Pfam" id="PF02754">
    <property type="entry name" value="CCG"/>
    <property type="match status" value="1"/>
</dbReference>
<dbReference type="InterPro" id="IPR016166">
    <property type="entry name" value="FAD-bd_PCMH"/>
</dbReference>
<dbReference type="AlphaFoldDB" id="A0A381R807"/>
<keyword evidence="5" id="KW-0274">FAD</keyword>
<evidence type="ECO:0000256" key="2">
    <source>
        <dbReference type="ARBA" id="ARBA00004173"/>
    </source>
</evidence>
<dbReference type="Gene3D" id="3.30.43.10">
    <property type="entry name" value="Uridine Diphospho-n-acetylenolpyruvylglucosamine Reductase, domain 2"/>
    <property type="match status" value="1"/>
</dbReference>
<evidence type="ECO:0000256" key="9">
    <source>
        <dbReference type="ARBA" id="ARBA00038897"/>
    </source>
</evidence>
<proteinExistence type="inferred from homology"/>
<dbReference type="GO" id="GO:1903457">
    <property type="term" value="P:lactate catabolic process"/>
    <property type="evidence" value="ECO:0007669"/>
    <property type="project" value="TreeGrafter"/>
</dbReference>
<evidence type="ECO:0000256" key="7">
    <source>
        <dbReference type="ARBA" id="ARBA00023002"/>
    </source>
</evidence>
<reference evidence="12" key="1">
    <citation type="submission" date="2018-05" db="EMBL/GenBank/DDBJ databases">
        <authorList>
            <person name="Lanie J.A."/>
            <person name="Ng W.-L."/>
            <person name="Kazmierczak K.M."/>
            <person name="Andrzejewski T.M."/>
            <person name="Davidsen T.M."/>
            <person name="Wayne K.J."/>
            <person name="Tettelin H."/>
            <person name="Glass J.I."/>
            <person name="Rusch D."/>
            <person name="Podicherti R."/>
            <person name="Tsui H.-C.T."/>
            <person name="Winkler M.E."/>
        </authorList>
    </citation>
    <scope>NUCLEOTIDE SEQUENCE</scope>
</reference>
<dbReference type="InterPro" id="IPR016169">
    <property type="entry name" value="FAD-bd_PCMH_sub2"/>
</dbReference>
<dbReference type="Pfam" id="PF01565">
    <property type="entry name" value="FAD_binding_4"/>
    <property type="match status" value="1"/>
</dbReference>
<evidence type="ECO:0000256" key="6">
    <source>
        <dbReference type="ARBA" id="ARBA00022946"/>
    </source>
</evidence>
<dbReference type="Gene3D" id="3.30.465.10">
    <property type="match status" value="1"/>
</dbReference>
<dbReference type="GO" id="GO:0004458">
    <property type="term" value="F:D-lactate dehydrogenase (cytochrome) activity"/>
    <property type="evidence" value="ECO:0007669"/>
    <property type="project" value="UniProtKB-EC"/>
</dbReference>
<evidence type="ECO:0000256" key="1">
    <source>
        <dbReference type="ARBA" id="ARBA00001974"/>
    </source>
</evidence>
<evidence type="ECO:0000313" key="12">
    <source>
        <dbReference type="EMBL" id="SUZ87865.1"/>
    </source>
</evidence>
<keyword evidence="7" id="KW-0560">Oxidoreductase</keyword>
<organism evidence="12">
    <name type="scientific">marine metagenome</name>
    <dbReference type="NCBI Taxonomy" id="408172"/>
    <lineage>
        <taxon>unclassified sequences</taxon>
        <taxon>metagenomes</taxon>
        <taxon>ecological metagenomes</taxon>
    </lineage>
</organism>
<dbReference type="PROSITE" id="PS51379">
    <property type="entry name" value="4FE4S_FER_2"/>
    <property type="match status" value="1"/>
</dbReference>
<dbReference type="GO" id="GO:0005739">
    <property type="term" value="C:mitochondrion"/>
    <property type="evidence" value="ECO:0007669"/>
    <property type="project" value="UniProtKB-SubCell"/>
</dbReference>
<evidence type="ECO:0000259" key="10">
    <source>
        <dbReference type="PROSITE" id="PS51379"/>
    </source>
</evidence>
<dbReference type="InterPro" id="IPR016167">
    <property type="entry name" value="FAD-bd_PCMH_sub1"/>
</dbReference>
<evidence type="ECO:0000256" key="8">
    <source>
        <dbReference type="ARBA" id="ARBA00023128"/>
    </source>
</evidence>
<dbReference type="InterPro" id="IPR006094">
    <property type="entry name" value="Oxid_FAD_bind_N"/>
</dbReference>
<dbReference type="PANTHER" id="PTHR11748">
    <property type="entry name" value="D-LACTATE DEHYDROGENASE"/>
    <property type="match status" value="1"/>
</dbReference>
<sequence length="927" mass="102764">MAVPTGINPEIWSERLIDRLAYAHDASMYRLVPQAVVRPENELEVQALLAHGNATNTPITFRTGGTSLSGQSITEGIMAEVVRGWQDYRIFDNGNSIKLDPGVIGARANIYLSPYQKRIGPDPASINAARIGGIISNNSSGMVCGVKNNAYHTMKHIRFMLTNGHVYDTSNPDDYSRFIESESALSEGILSCKREIESQNKMVNRIRHKYRIKNTLGYSLNAFIDYENPLDIFAHLIIGSEGTLAFFSHVVLNTIDDPPLKSTGLALFDSVDASVAALPVLVDEGADAIEMLDDASLRTGRYLEEPPYDPNKIPDNSAALLFEFQKNEIKEITHLSKTIPHALSLAGGTLPSGMITDDIQRMKLWNIRKGLYPTVGAMRKKGTSVITEDLCYDYHDLPQVVKELKSICRHWKYDDAVIFGHAKDGNLHFAASMDLNSSDGAKRFEGLLEDMVELTAGKFDGSLKAEHGTGRNMAPFVEYEWGGDLYQIMWRVKNLADPNGILNPDVLLTKDKKIHVKNLKEMPVVSDHVDLCVECGFCEPMCPSRELTMTPRQRIAVQREIAGGNADKSVIDEFRYDGMDTCAADGLCEIACPVNINTGTYIKSLRHDAHSNLGSAVSEYAAEHFSVLTSLARFGLSIGHAISTIMGNQTVKFTSKIFNRMGLLPLWNEYLPRPAEKINNIEDQQGEPWVYYPSCLTRVFSSRDGKSNLVNTLNTIATRTGKSLRIPKGINDTCCSQVFSSKGYDEAANNIQEKTIHLIWESSNNGVLPVLVDTSPCTYQFLHPTPGLSKVALEKLDQLKFVDIIQFLSQCIADKDYPALNNKIVLHPTCSTEKMGDRKQMVALAEKCAEEVIEPVHWGCCGFAGDRGLIVPELNQTAMIYEANDVQGQKTGYSTSRTCEVGMMSNTELNYSSIAYLVKDYLDQEVN</sequence>
<comment type="subcellular location">
    <subcellularLocation>
        <location evidence="2">Mitochondrion</location>
    </subcellularLocation>
</comment>
<dbReference type="Gene3D" id="1.10.1060.10">
    <property type="entry name" value="Alpha-helical ferredoxin"/>
    <property type="match status" value="1"/>
</dbReference>
<evidence type="ECO:0000256" key="4">
    <source>
        <dbReference type="ARBA" id="ARBA00022630"/>
    </source>
</evidence>
<dbReference type="EMBL" id="UINC01001743">
    <property type="protein sequence ID" value="SUZ87865.1"/>
    <property type="molecule type" value="Genomic_DNA"/>
</dbReference>
<evidence type="ECO:0000259" key="11">
    <source>
        <dbReference type="PROSITE" id="PS51387"/>
    </source>
</evidence>
<evidence type="ECO:0000256" key="3">
    <source>
        <dbReference type="ARBA" id="ARBA00008000"/>
    </source>
</evidence>
<comment type="cofactor">
    <cofactor evidence="1">
        <name>FAD</name>
        <dbReference type="ChEBI" id="CHEBI:57692"/>
    </cofactor>
</comment>
<dbReference type="Pfam" id="PF13183">
    <property type="entry name" value="Fer4_8"/>
    <property type="match status" value="1"/>
</dbReference>
<dbReference type="InterPro" id="IPR016164">
    <property type="entry name" value="FAD-linked_Oxase-like_C"/>
</dbReference>
<dbReference type="GO" id="GO:0008720">
    <property type="term" value="F:D-lactate dehydrogenase (NAD+) activity"/>
    <property type="evidence" value="ECO:0007669"/>
    <property type="project" value="TreeGrafter"/>
</dbReference>
<dbReference type="GO" id="GO:0071949">
    <property type="term" value="F:FAD binding"/>
    <property type="evidence" value="ECO:0007669"/>
    <property type="project" value="InterPro"/>
</dbReference>
<dbReference type="EC" id="1.1.2.4" evidence="9"/>
<dbReference type="SUPFAM" id="SSF46548">
    <property type="entry name" value="alpha-helical ferredoxin"/>
    <property type="match status" value="1"/>
</dbReference>
<gene>
    <name evidence="12" type="ORF">METZ01_LOCUS40719</name>
</gene>
<evidence type="ECO:0000256" key="5">
    <source>
        <dbReference type="ARBA" id="ARBA00022827"/>
    </source>
</evidence>
<protein>
    <recommendedName>
        <fullName evidence="9">D-lactate dehydrogenase (cytochrome)</fullName>
        <ecNumber evidence="9">1.1.2.4</ecNumber>
    </recommendedName>
</protein>
<dbReference type="InterPro" id="IPR004017">
    <property type="entry name" value="Cys_rich_dom"/>
</dbReference>
<dbReference type="InterPro" id="IPR036318">
    <property type="entry name" value="FAD-bd_PCMH-like_sf"/>
</dbReference>
<keyword evidence="4" id="KW-0285">Flavoprotein</keyword>
<keyword evidence="6" id="KW-0809">Transit peptide</keyword>
<dbReference type="InterPro" id="IPR009051">
    <property type="entry name" value="Helical_ferredxn"/>
</dbReference>
<dbReference type="PROSITE" id="PS00198">
    <property type="entry name" value="4FE4S_FER_1"/>
    <property type="match status" value="1"/>
</dbReference>
<keyword evidence="8" id="KW-0496">Mitochondrion</keyword>
<accession>A0A381R807</accession>